<dbReference type="Gene3D" id="3.90.1300.10">
    <property type="entry name" value="Amidase signature (AS) domain"/>
    <property type="match status" value="1"/>
</dbReference>
<dbReference type="Gene3D" id="3.10.490.10">
    <property type="entry name" value="Gamma-glutamyl cyclotransferase-like"/>
    <property type="match status" value="1"/>
</dbReference>
<dbReference type="PANTHER" id="PTHR11895">
    <property type="entry name" value="TRANSAMIDASE"/>
    <property type="match status" value="1"/>
</dbReference>
<protein>
    <submittedName>
        <fullName evidence="3">Allophanate hydrolase</fullName>
        <ecNumber evidence="3">3.5.1.54</ecNumber>
    </submittedName>
</protein>
<sequence>MNNVITGAATKRVQAALAALETIDRPEIWITLRGEADLLAEAAAIDTAVAAGAGKPLAGLLLAIKNNVDVAGIPTTAACPGFAYLPEKDAEAVARLRTAGALVLGATNLDQFATGLVGTRSPHGAVRDARRLDFISGGSSSGSAVAVALGLVDIAIGTDTAGSGRVPAGLQGIVGIKPTLDVVSTAGVVPACRSWDAVTIFARHLSTAELAMGVMAGGAREWPTDIRLAAPEKPRVAYPATLPALPEAWAAEFHRNVDRLKALGVDLQAIEFDAFLDAARLLYDGALVAERYAAVGDFLEKYDGGADHEAGIDPTVARIIRAAGTVPAHRYVADTARLEALKEQAMAELEGFDALLIPTAPFHPTLAEVAADPVGVNSLMGTYTNFCNLFDLCAVAVPAGEVDGAQFGLTVVARTFEDAVAADIARLLEATPDAPALFAEGAARPAALAAAAPSSSAPWPLAAGATAVPLVVVGAHRKGQPLAPQLEELGAAWDGPVRTAARYRMVSLDTVPPKPGVYRSDDDGAELAGERWLVSEAGLGRFLAALPEPMLLGSIELADGSSAVGFACDAVAAAEGEDITRYGDWLAAMDYLAQPKSLWQNLGNAALAGFNRGN</sequence>
<dbReference type="SUPFAM" id="SSF75304">
    <property type="entry name" value="Amidase signature (AS) enzymes"/>
    <property type="match status" value="1"/>
</dbReference>
<name>A0ABU0PPC4_9MICC</name>
<dbReference type="InterPro" id="IPR053844">
    <property type="entry name" value="AH_C"/>
</dbReference>
<dbReference type="InterPro" id="IPR023631">
    <property type="entry name" value="Amidase_dom"/>
</dbReference>
<comment type="caution">
    <text evidence="3">The sequence shown here is derived from an EMBL/GenBank/DDBJ whole genome shotgun (WGS) entry which is preliminary data.</text>
</comment>
<dbReference type="InterPro" id="IPR014085">
    <property type="entry name" value="Allophanate_hydrolase"/>
</dbReference>
<evidence type="ECO:0000313" key="4">
    <source>
        <dbReference type="Proteomes" id="UP001236806"/>
    </source>
</evidence>
<dbReference type="NCBIfam" id="NF006043">
    <property type="entry name" value="PRK08186.1"/>
    <property type="match status" value="1"/>
</dbReference>
<dbReference type="InterPro" id="IPR036928">
    <property type="entry name" value="AS_sf"/>
</dbReference>
<dbReference type="NCBIfam" id="TIGR02713">
    <property type="entry name" value="allophanate_hyd"/>
    <property type="match status" value="1"/>
</dbReference>
<dbReference type="EMBL" id="JAUSXB010000001">
    <property type="protein sequence ID" value="MDQ0675392.1"/>
    <property type="molecule type" value="Genomic_DNA"/>
</dbReference>
<accession>A0ABU0PPC4</accession>
<proteinExistence type="predicted"/>
<keyword evidence="4" id="KW-1185">Reference proteome</keyword>
<dbReference type="GO" id="GO:0004039">
    <property type="term" value="F:allophanate hydrolase activity"/>
    <property type="evidence" value="ECO:0007669"/>
    <property type="project" value="UniProtKB-EC"/>
</dbReference>
<feature type="domain" description="Amidase" evidence="1">
    <location>
        <begin position="35"/>
        <end position="419"/>
    </location>
</feature>
<dbReference type="EC" id="3.5.1.54" evidence="3"/>
<evidence type="ECO:0000259" key="1">
    <source>
        <dbReference type="Pfam" id="PF01425"/>
    </source>
</evidence>
<keyword evidence="3" id="KW-0378">Hydrolase</keyword>
<feature type="domain" description="Allophanate hydrolase C-terminal" evidence="2">
    <location>
        <begin position="469"/>
        <end position="588"/>
    </location>
</feature>
<dbReference type="PANTHER" id="PTHR11895:SF169">
    <property type="entry name" value="GLUTAMYL-TRNA(GLN) AMIDOTRANSFERASE"/>
    <property type="match status" value="1"/>
</dbReference>
<dbReference type="Pfam" id="PF21986">
    <property type="entry name" value="AH_C"/>
    <property type="match status" value="1"/>
</dbReference>
<evidence type="ECO:0000313" key="3">
    <source>
        <dbReference type="EMBL" id="MDQ0675392.1"/>
    </source>
</evidence>
<dbReference type="RefSeq" id="WP_306637646.1">
    <property type="nucleotide sequence ID" value="NZ_JAUSXB010000001.1"/>
</dbReference>
<evidence type="ECO:0000259" key="2">
    <source>
        <dbReference type="Pfam" id="PF21986"/>
    </source>
</evidence>
<dbReference type="InterPro" id="IPR000120">
    <property type="entry name" value="Amidase"/>
</dbReference>
<dbReference type="Proteomes" id="UP001236806">
    <property type="component" value="Unassembled WGS sequence"/>
</dbReference>
<reference evidence="3 4" key="1">
    <citation type="submission" date="2023-07" db="EMBL/GenBank/DDBJ databases">
        <title>Comparative genomics of wheat-associated soil bacteria to identify genetic determinants of phenazine resistance.</title>
        <authorList>
            <person name="Mouncey N."/>
        </authorList>
    </citation>
    <scope>NUCLEOTIDE SEQUENCE [LARGE SCALE GENOMIC DNA]</scope>
    <source>
        <strain evidence="3 4">W1I3</strain>
    </source>
</reference>
<dbReference type="Pfam" id="PF01425">
    <property type="entry name" value="Amidase"/>
    <property type="match status" value="1"/>
</dbReference>
<organism evidence="3 4">
    <name type="scientific">Pseudarthrobacter siccitolerans</name>
    <dbReference type="NCBI Taxonomy" id="861266"/>
    <lineage>
        <taxon>Bacteria</taxon>
        <taxon>Bacillati</taxon>
        <taxon>Actinomycetota</taxon>
        <taxon>Actinomycetes</taxon>
        <taxon>Micrococcales</taxon>
        <taxon>Micrococcaceae</taxon>
        <taxon>Pseudarthrobacter</taxon>
    </lineage>
</organism>
<gene>
    <name evidence="3" type="ORF">QFZ36_002953</name>
</gene>
<dbReference type="Gene3D" id="1.20.58.1700">
    <property type="match status" value="1"/>
</dbReference>